<dbReference type="PANTHER" id="PTHR46825:SF9">
    <property type="entry name" value="BETA-LACTAMASE-RELATED DOMAIN-CONTAINING PROTEIN"/>
    <property type="match status" value="1"/>
</dbReference>
<feature type="region of interest" description="Disordered" evidence="1">
    <location>
        <begin position="31"/>
        <end position="53"/>
    </location>
</feature>
<evidence type="ECO:0000313" key="3">
    <source>
        <dbReference type="EMBL" id="QOV89855.1"/>
    </source>
</evidence>
<proteinExistence type="predicted"/>
<dbReference type="Pfam" id="PF00144">
    <property type="entry name" value="Beta-lactamase"/>
    <property type="match status" value="1"/>
</dbReference>
<evidence type="ECO:0000256" key="1">
    <source>
        <dbReference type="SAM" id="MobiDB-lite"/>
    </source>
</evidence>
<evidence type="ECO:0000313" key="4">
    <source>
        <dbReference type="Proteomes" id="UP000593765"/>
    </source>
</evidence>
<feature type="compositionally biased region" description="Polar residues" evidence="1">
    <location>
        <begin position="32"/>
        <end position="43"/>
    </location>
</feature>
<dbReference type="EMBL" id="CP063458">
    <property type="protein sequence ID" value="QOV89855.1"/>
    <property type="molecule type" value="Genomic_DNA"/>
</dbReference>
<name>A0A7M2WWI2_9BACT</name>
<reference evidence="3 4" key="1">
    <citation type="submission" date="2020-10" db="EMBL/GenBank/DDBJ databases">
        <title>Wide distribution of Phycisphaera-like planctomycetes from WD2101 soil group in peatlands and genome analysis of the first cultivated representative.</title>
        <authorList>
            <person name="Dedysh S.N."/>
            <person name="Beletsky A.V."/>
            <person name="Ivanova A."/>
            <person name="Kulichevskaya I.S."/>
            <person name="Suzina N.E."/>
            <person name="Philippov D.A."/>
            <person name="Rakitin A.L."/>
            <person name="Mardanov A.V."/>
            <person name="Ravin N.V."/>
        </authorList>
    </citation>
    <scope>NUCLEOTIDE SEQUENCE [LARGE SCALE GENOMIC DNA]</scope>
    <source>
        <strain evidence="3 4">M1803</strain>
    </source>
</reference>
<dbReference type="InterPro" id="IPR001466">
    <property type="entry name" value="Beta-lactam-related"/>
</dbReference>
<dbReference type="Gene3D" id="3.40.710.10">
    <property type="entry name" value="DD-peptidase/beta-lactamase superfamily"/>
    <property type="match status" value="1"/>
</dbReference>
<evidence type="ECO:0000259" key="2">
    <source>
        <dbReference type="Pfam" id="PF00144"/>
    </source>
</evidence>
<dbReference type="InterPro" id="IPR050491">
    <property type="entry name" value="AmpC-like"/>
</dbReference>
<organism evidence="3 4">
    <name type="scientific">Humisphaera borealis</name>
    <dbReference type="NCBI Taxonomy" id="2807512"/>
    <lineage>
        <taxon>Bacteria</taxon>
        <taxon>Pseudomonadati</taxon>
        <taxon>Planctomycetota</taxon>
        <taxon>Phycisphaerae</taxon>
        <taxon>Tepidisphaerales</taxon>
        <taxon>Tepidisphaeraceae</taxon>
        <taxon>Humisphaera</taxon>
    </lineage>
</organism>
<dbReference type="PANTHER" id="PTHR46825">
    <property type="entry name" value="D-ALANYL-D-ALANINE-CARBOXYPEPTIDASE/ENDOPEPTIDASE AMPH"/>
    <property type="match status" value="1"/>
</dbReference>
<dbReference type="InterPro" id="IPR012338">
    <property type="entry name" value="Beta-lactam/transpept-like"/>
</dbReference>
<gene>
    <name evidence="3" type="ORF">IPV69_00325</name>
</gene>
<feature type="domain" description="Beta-lactamase-related" evidence="2">
    <location>
        <begin position="68"/>
        <end position="306"/>
    </location>
</feature>
<dbReference type="RefSeq" id="WP_206292915.1">
    <property type="nucleotide sequence ID" value="NZ_CP063458.1"/>
</dbReference>
<keyword evidence="4" id="KW-1185">Reference proteome</keyword>
<dbReference type="AlphaFoldDB" id="A0A7M2WWI2"/>
<accession>A0A7M2WWI2</accession>
<dbReference type="KEGG" id="hbs:IPV69_00325"/>
<dbReference type="SUPFAM" id="SSF56601">
    <property type="entry name" value="beta-lactamase/transpeptidase-like"/>
    <property type="match status" value="1"/>
</dbReference>
<dbReference type="Proteomes" id="UP000593765">
    <property type="component" value="Chromosome"/>
</dbReference>
<sequence>MVRRSTYQLLVATVLLAVLLPGTTRLRAAEALSTSAPTSNPTTRPVRPASGEPDARFAALDQAVVAFADLVDAGAVTVAVNVDGRQVYSRGFGWRDKDRREPVTPTALMRVASVSKPITAAIVKDLFRQRKLTPDTKAFGYLGLTPPPGTELDPRLADITIGHLLQHKGGWDRGAAFDPMFRTRDVEKTLGLTQPATAGDVIRYMLGKPLQFAPGEKSVYSNFGYCVLGRVIEKATGQTYEAVLKHTITEPLKIADLKVGRNSSKQRDPAEVYYPVRDDAFSLDIMDAHGGIIASAPALCRFLQAYWISGEPRPAGAKGQKWVFFGSLPGTTAMVMQRSDGMDVAVLVNHRRNLFIEPDSAALRKAVEAALDASLAKR</sequence>
<protein>
    <submittedName>
        <fullName evidence="3">Beta-lactamase family protein</fullName>
    </submittedName>
</protein>